<gene>
    <name evidence="4" type="ORF">BKP45_09435</name>
</gene>
<organism evidence="4 5">
    <name type="scientific">Anaerobacillus alkalidiazotrophicus</name>
    <dbReference type="NCBI Taxonomy" id="472963"/>
    <lineage>
        <taxon>Bacteria</taxon>
        <taxon>Bacillati</taxon>
        <taxon>Bacillota</taxon>
        <taxon>Bacilli</taxon>
        <taxon>Bacillales</taxon>
        <taxon>Bacillaceae</taxon>
        <taxon>Anaerobacillus</taxon>
    </lineage>
</organism>
<dbReference type="Pfam" id="PF07963">
    <property type="entry name" value="N_methyl"/>
    <property type="match status" value="1"/>
</dbReference>
<dbReference type="EMBL" id="MLQS01000014">
    <property type="protein sequence ID" value="OIJ20278.1"/>
    <property type="molecule type" value="Genomic_DNA"/>
</dbReference>
<dbReference type="Proteomes" id="UP000180057">
    <property type="component" value="Unassembled WGS sequence"/>
</dbReference>
<feature type="transmembrane region" description="Helical" evidence="3">
    <location>
        <begin position="12"/>
        <end position="34"/>
    </location>
</feature>
<evidence type="ECO:0000256" key="1">
    <source>
        <dbReference type="ARBA" id="ARBA00004241"/>
    </source>
</evidence>
<keyword evidence="2" id="KW-0178">Competence</keyword>
<accession>A0A1S2M6B9</accession>
<dbReference type="GO" id="GO:0030420">
    <property type="term" value="P:establishment of competence for transformation"/>
    <property type="evidence" value="ECO:0007669"/>
    <property type="project" value="UniProtKB-KW"/>
</dbReference>
<keyword evidence="3" id="KW-0812">Transmembrane</keyword>
<dbReference type="InterPro" id="IPR053468">
    <property type="entry name" value="ComGE-like"/>
</dbReference>
<dbReference type="NCBIfam" id="TIGR02532">
    <property type="entry name" value="IV_pilin_GFxxxE"/>
    <property type="match status" value="1"/>
</dbReference>
<dbReference type="InterPro" id="IPR012902">
    <property type="entry name" value="N_methyl_site"/>
</dbReference>
<keyword evidence="5" id="KW-1185">Reference proteome</keyword>
<evidence type="ECO:0000256" key="3">
    <source>
        <dbReference type="SAM" id="Phobius"/>
    </source>
</evidence>
<comment type="caution">
    <text evidence="4">The sequence shown here is derived from an EMBL/GenBank/DDBJ whole genome shotgun (WGS) entry which is preliminary data.</text>
</comment>
<evidence type="ECO:0000256" key="2">
    <source>
        <dbReference type="ARBA" id="ARBA00023287"/>
    </source>
</evidence>
<keyword evidence="3" id="KW-0472">Membrane</keyword>
<evidence type="ECO:0000313" key="5">
    <source>
        <dbReference type="Proteomes" id="UP000180057"/>
    </source>
</evidence>
<reference evidence="4 5" key="1">
    <citation type="submission" date="2016-10" db="EMBL/GenBank/DDBJ databases">
        <title>Draft genome sequences of four alkaliphilic bacteria belonging to the Anaerobacillus genus.</title>
        <authorList>
            <person name="Bassil N.M."/>
            <person name="Lloyd J.R."/>
        </authorList>
    </citation>
    <scope>NUCLEOTIDE SEQUENCE [LARGE SCALE GENOMIC DNA]</scope>
    <source>
        <strain evidence="4 5">DSM 22531</strain>
    </source>
</reference>
<evidence type="ECO:0000313" key="4">
    <source>
        <dbReference type="EMBL" id="OIJ20278.1"/>
    </source>
</evidence>
<comment type="subcellular location">
    <subcellularLocation>
        <location evidence="1">Cell surface</location>
    </subcellularLocation>
</comment>
<sequence>MNNCKGFSLIEVMTSLMILSIMTIIILPTLATVYQERSSIQQEQRAIIILEKVITEWIYEGKIVHEMQIAEMNTIFTIFSEAKGKKELIVCISWNAANNRHYERCESGKK</sequence>
<keyword evidence="3" id="KW-1133">Transmembrane helix</keyword>
<dbReference type="SUPFAM" id="SSF54523">
    <property type="entry name" value="Pili subunits"/>
    <property type="match status" value="1"/>
</dbReference>
<dbReference type="RefSeq" id="WP_071389448.1">
    <property type="nucleotide sequence ID" value="NZ_MLQS01000014.1"/>
</dbReference>
<proteinExistence type="predicted"/>
<dbReference type="OrthoDB" id="2935070at2"/>
<evidence type="ECO:0008006" key="6">
    <source>
        <dbReference type="Google" id="ProtNLM"/>
    </source>
</evidence>
<dbReference type="GO" id="GO:0009986">
    <property type="term" value="C:cell surface"/>
    <property type="evidence" value="ECO:0007669"/>
    <property type="project" value="UniProtKB-SubCell"/>
</dbReference>
<dbReference type="InterPro" id="IPR045584">
    <property type="entry name" value="Pilin-like"/>
</dbReference>
<name>A0A1S2M6B9_9BACI</name>
<dbReference type="PROSITE" id="PS00409">
    <property type="entry name" value="PROKAR_NTER_METHYL"/>
    <property type="match status" value="1"/>
</dbReference>
<dbReference type="NCBIfam" id="NF041013">
    <property type="entry name" value="T4P_ComGE"/>
    <property type="match status" value="1"/>
</dbReference>
<protein>
    <recommendedName>
        <fullName evidence="6">Prepilin-type N-terminal cleavage/methylation domain-containing protein</fullName>
    </recommendedName>
</protein>
<dbReference type="STRING" id="472963.BKP45_09435"/>
<dbReference type="AlphaFoldDB" id="A0A1S2M6B9"/>